<dbReference type="RefSeq" id="WP_354556284.1">
    <property type="nucleotide sequence ID" value="NZ_JBEPMB010000002.1"/>
</dbReference>
<evidence type="ECO:0000313" key="3">
    <source>
        <dbReference type="Proteomes" id="UP001549047"/>
    </source>
</evidence>
<proteinExistence type="predicted"/>
<gene>
    <name evidence="2" type="ORF">ABID16_002106</name>
</gene>
<keyword evidence="3" id="KW-1185">Reference proteome</keyword>
<dbReference type="Proteomes" id="UP001549047">
    <property type="component" value="Unassembled WGS sequence"/>
</dbReference>
<name>A0ABV2IZ48_9HYPH</name>
<reference evidence="2 3" key="1">
    <citation type="submission" date="2024-06" db="EMBL/GenBank/DDBJ databases">
        <title>Genomic Encyclopedia of Type Strains, Phase IV (KMG-IV): sequencing the most valuable type-strain genomes for metagenomic binning, comparative biology and taxonomic classification.</title>
        <authorList>
            <person name="Goeker M."/>
        </authorList>
    </citation>
    <scope>NUCLEOTIDE SEQUENCE [LARGE SCALE GENOMIC DNA]</scope>
    <source>
        <strain evidence="2 3">DSM 29780</strain>
    </source>
</reference>
<dbReference type="EMBL" id="JBEPMB010000002">
    <property type="protein sequence ID" value="MET3613777.1"/>
    <property type="molecule type" value="Genomic_DNA"/>
</dbReference>
<dbReference type="Pfam" id="PF13376">
    <property type="entry name" value="OmdA"/>
    <property type="match status" value="1"/>
</dbReference>
<protein>
    <submittedName>
        <fullName evidence="2">Uncharacterized protein YdeI (YjbR/CyaY-like superfamily)</fullName>
    </submittedName>
</protein>
<organism evidence="2 3">
    <name type="scientific">Rhizobium aquaticum</name>
    <dbReference type="NCBI Taxonomy" id="1549636"/>
    <lineage>
        <taxon>Bacteria</taxon>
        <taxon>Pseudomonadati</taxon>
        <taxon>Pseudomonadota</taxon>
        <taxon>Alphaproteobacteria</taxon>
        <taxon>Hyphomicrobiales</taxon>
        <taxon>Rhizobiaceae</taxon>
        <taxon>Rhizobium/Agrobacterium group</taxon>
        <taxon>Rhizobium</taxon>
    </lineage>
</organism>
<sequence>MNPTNPKVDAYLQRIDRWRAEWAALRAILLECPLTEDLKWGVPCYTLDGKNVVLIHGFKDYCALLFHKGALMQDPEGILIQQTDNVQSARQIRFTSLDEIQRMQNLLKTYIHDAIEVERAGLNVVRKTVAEFAMPEEFVAALDGDPGLKSAFEALTPGRQRAYLLHFSSAKQSATRQSRIEKCRPKIMAGKGLDD</sequence>
<feature type="domain" description="YdhG-like" evidence="1">
    <location>
        <begin position="18"/>
        <end position="115"/>
    </location>
</feature>
<evidence type="ECO:0000313" key="2">
    <source>
        <dbReference type="EMBL" id="MET3613777.1"/>
    </source>
</evidence>
<dbReference type="SUPFAM" id="SSF159888">
    <property type="entry name" value="YdhG-like"/>
    <property type="match status" value="1"/>
</dbReference>
<dbReference type="PIRSF" id="PIRSF021308">
    <property type="entry name" value="UCP021308"/>
    <property type="match status" value="1"/>
</dbReference>
<dbReference type="Pfam" id="PF08818">
    <property type="entry name" value="DUF1801"/>
    <property type="match status" value="1"/>
</dbReference>
<evidence type="ECO:0000259" key="1">
    <source>
        <dbReference type="Pfam" id="PF08818"/>
    </source>
</evidence>
<dbReference type="Gene3D" id="3.90.1150.200">
    <property type="match status" value="1"/>
</dbReference>
<accession>A0ABV2IZ48</accession>
<dbReference type="InterPro" id="IPR014922">
    <property type="entry name" value="YdhG-like"/>
</dbReference>
<dbReference type="InterPro" id="IPR016786">
    <property type="entry name" value="YdeI_bac"/>
</dbReference>
<comment type="caution">
    <text evidence="2">The sequence shown here is derived from an EMBL/GenBank/DDBJ whole genome shotgun (WGS) entry which is preliminary data.</text>
</comment>